<dbReference type="Proteomes" id="UP000694888">
    <property type="component" value="Unplaced"/>
</dbReference>
<feature type="domain" description="Carbohydrate kinase FGGY N-terminal" evidence="4">
    <location>
        <begin position="7"/>
        <end position="266"/>
    </location>
</feature>
<evidence type="ECO:0000259" key="4">
    <source>
        <dbReference type="Pfam" id="PF00370"/>
    </source>
</evidence>
<evidence type="ECO:0000256" key="2">
    <source>
        <dbReference type="ARBA" id="ARBA00022679"/>
    </source>
</evidence>
<dbReference type="SUPFAM" id="SSF53067">
    <property type="entry name" value="Actin-like ATPase domain"/>
    <property type="match status" value="2"/>
</dbReference>
<dbReference type="Gene3D" id="3.30.420.40">
    <property type="match status" value="1"/>
</dbReference>
<evidence type="ECO:0000313" key="7">
    <source>
        <dbReference type="RefSeq" id="XP_005094638.1"/>
    </source>
</evidence>
<accession>A0ABM0JIT6</accession>
<dbReference type="RefSeq" id="XP_005094638.1">
    <property type="nucleotide sequence ID" value="XM_005094581.3"/>
</dbReference>
<keyword evidence="6" id="KW-1185">Reference proteome</keyword>
<dbReference type="Pfam" id="PF00370">
    <property type="entry name" value="FGGY_N"/>
    <property type="match status" value="1"/>
</dbReference>
<dbReference type="GeneID" id="101858396"/>
<dbReference type="NCBIfam" id="TIGR01315">
    <property type="entry name" value="5C_CHO_kinase"/>
    <property type="match status" value="1"/>
</dbReference>
<name>A0ABM0JIT6_APLCA</name>
<proteinExistence type="inferred from homology"/>
<dbReference type="Pfam" id="PF02782">
    <property type="entry name" value="FGGY_C"/>
    <property type="match status" value="1"/>
</dbReference>
<dbReference type="InterPro" id="IPR043129">
    <property type="entry name" value="ATPase_NBD"/>
</dbReference>
<dbReference type="CDD" id="cd07782">
    <property type="entry name" value="ASKHA_NBD_FGGY_D-RBK"/>
    <property type="match status" value="1"/>
</dbReference>
<feature type="domain" description="Carbohydrate kinase FGGY C-terminal" evidence="5">
    <location>
        <begin position="285"/>
        <end position="495"/>
    </location>
</feature>
<keyword evidence="2" id="KW-0808">Transferase</keyword>
<comment type="similarity">
    <text evidence="1">Belongs to the FGGY kinase family.</text>
</comment>
<evidence type="ECO:0000313" key="6">
    <source>
        <dbReference type="Proteomes" id="UP000694888"/>
    </source>
</evidence>
<sequence length="550" mass="59768">MPKSRFYVGVDVGTSSVRAAVVDDQGTVLGSSVKAIRIWNDQPDFYEQSSENIWSCIISAVRDVMKECKVDQANIKGIGFDATCSMVVLDANFQPLSVSPNGERQQNIIMWMDHRAKKEAEFINSTKHPVLDSVGGVMSLEMQTPKLMWIKKHLAQTWAEAAHFFDLPDFLTWRATNSLSRSLCSLVCKWSYQADNTGRTSWDDDFLGKLGLEELKENCYSKLGQVVLAAGCPCGQGLSQTAADELGLRVGIPVGTSLIDAHAGALACVSCSSSKSQLPDLDQRLVVIAGTSTCHIICSSCRVSVPGVWGPYFSAMVPGMWVNEGGQSATGKLIDFVVEGHPAYNTVRSKAEQKGMHVSDYLNDLLAQLVVKRGCPSIAQLTQDIHMWPDFHGNRSPVADPKLRGMMSGLSLSANDEDLALLYLATVQALAYGTRHIISEMERSGHTVSVVYMCGGLRKNKLYVQTHTDILGVPVVLPDSEESVLLGAAMLGACASGDFPNIQAVMAAMGGCGEVIDPDTSVSGYHKRKYEVFLEMLKDQNKYSDIMASS</sequence>
<dbReference type="PANTHER" id="PTHR43435:SF4">
    <property type="entry name" value="FGGY CARBOHYDRATE KINASE DOMAIN-CONTAINING PROTEIN"/>
    <property type="match status" value="1"/>
</dbReference>
<protein>
    <submittedName>
        <fullName evidence="7">FGGY carbohydrate kinase domain-containing protein</fullName>
    </submittedName>
</protein>
<dbReference type="InterPro" id="IPR006003">
    <property type="entry name" value="FGGY_RbtK-like"/>
</dbReference>
<evidence type="ECO:0000256" key="1">
    <source>
        <dbReference type="ARBA" id="ARBA00009156"/>
    </source>
</evidence>
<dbReference type="GO" id="GO:0016301">
    <property type="term" value="F:kinase activity"/>
    <property type="evidence" value="ECO:0007669"/>
    <property type="project" value="UniProtKB-KW"/>
</dbReference>
<gene>
    <name evidence="7" type="primary">LOC101858396</name>
</gene>
<evidence type="ECO:0000259" key="5">
    <source>
        <dbReference type="Pfam" id="PF02782"/>
    </source>
</evidence>
<dbReference type="PIRSF" id="PIRSF000538">
    <property type="entry name" value="GlpK"/>
    <property type="match status" value="1"/>
</dbReference>
<dbReference type="InterPro" id="IPR018485">
    <property type="entry name" value="FGGY_C"/>
</dbReference>
<evidence type="ECO:0000256" key="3">
    <source>
        <dbReference type="ARBA" id="ARBA00022777"/>
    </source>
</evidence>
<dbReference type="InterPro" id="IPR018484">
    <property type="entry name" value="FGGY_N"/>
</dbReference>
<organism evidence="6 7">
    <name type="scientific">Aplysia californica</name>
    <name type="common">California sea hare</name>
    <dbReference type="NCBI Taxonomy" id="6500"/>
    <lineage>
        <taxon>Eukaryota</taxon>
        <taxon>Metazoa</taxon>
        <taxon>Spiralia</taxon>
        <taxon>Lophotrochozoa</taxon>
        <taxon>Mollusca</taxon>
        <taxon>Gastropoda</taxon>
        <taxon>Heterobranchia</taxon>
        <taxon>Euthyneura</taxon>
        <taxon>Tectipleura</taxon>
        <taxon>Aplysiida</taxon>
        <taxon>Aplysioidea</taxon>
        <taxon>Aplysiidae</taxon>
        <taxon>Aplysia</taxon>
    </lineage>
</organism>
<dbReference type="Gene3D" id="1.20.58.2240">
    <property type="match status" value="1"/>
</dbReference>
<dbReference type="InterPro" id="IPR000577">
    <property type="entry name" value="Carb_kinase_FGGY"/>
</dbReference>
<dbReference type="PANTHER" id="PTHR43435">
    <property type="entry name" value="RIBULOKINASE"/>
    <property type="match status" value="1"/>
</dbReference>
<keyword evidence="3 7" id="KW-0418">Kinase</keyword>
<reference evidence="7" key="1">
    <citation type="submission" date="2025-08" db="UniProtKB">
        <authorList>
            <consortium name="RefSeq"/>
        </authorList>
    </citation>
    <scope>IDENTIFICATION</scope>
</reference>